<dbReference type="Gene3D" id="3.80.10.10">
    <property type="entry name" value="Ribonuclease Inhibitor"/>
    <property type="match status" value="1"/>
</dbReference>
<dbReference type="GeneID" id="10501874"/>
<dbReference type="InterPro" id="IPR032675">
    <property type="entry name" value="LRR_dom_sf"/>
</dbReference>
<keyword evidence="3" id="KW-1185">Reference proteome</keyword>
<proteinExistence type="predicted"/>
<dbReference type="InterPro" id="IPR051251">
    <property type="entry name" value="STK_FNIP-Repeat"/>
</dbReference>
<gene>
    <name evidence="2" type="ORF">DICPUDRAFT_152678</name>
</gene>
<dbReference type="VEuPathDB" id="AmoebaDB:DICPUDRAFT_152678"/>
<dbReference type="InterPro" id="IPR008615">
    <property type="entry name" value="FNIP"/>
</dbReference>
<dbReference type="EMBL" id="GL871074">
    <property type="protein sequence ID" value="EGC35028.1"/>
    <property type="molecule type" value="Genomic_DNA"/>
</dbReference>
<dbReference type="Proteomes" id="UP000001064">
    <property type="component" value="Unassembled WGS sequence"/>
</dbReference>
<evidence type="ECO:0000256" key="1">
    <source>
        <dbReference type="ARBA" id="ARBA00022737"/>
    </source>
</evidence>
<protein>
    <submittedName>
        <fullName evidence="2">Uncharacterized protein</fullName>
    </submittedName>
</protein>
<reference evidence="3" key="1">
    <citation type="journal article" date="2011" name="Genome Biol.">
        <title>Comparative genomics of the social amoebae Dictyostelium discoideum and Dictyostelium purpureum.</title>
        <authorList>
            <consortium name="US DOE Joint Genome Institute (JGI-PGF)"/>
            <person name="Sucgang R."/>
            <person name="Kuo A."/>
            <person name="Tian X."/>
            <person name="Salerno W."/>
            <person name="Parikh A."/>
            <person name="Feasley C.L."/>
            <person name="Dalin E."/>
            <person name="Tu H."/>
            <person name="Huang E."/>
            <person name="Barry K."/>
            <person name="Lindquist E."/>
            <person name="Shapiro H."/>
            <person name="Bruce D."/>
            <person name="Schmutz J."/>
            <person name="Salamov A."/>
            <person name="Fey P."/>
            <person name="Gaudet P."/>
            <person name="Anjard C."/>
            <person name="Babu M.M."/>
            <person name="Basu S."/>
            <person name="Bushmanova Y."/>
            <person name="van der Wel H."/>
            <person name="Katoh-Kurasawa M."/>
            <person name="Dinh C."/>
            <person name="Coutinho P.M."/>
            <person name="Saito T."/>
            <person name="Elias M."/>
            <person name="Schaap P."/>
            <person name="Kay R.R."/>
            <person name="Henrissat B."/>
            <person name="Eichinger L."/>
            <person name="Rivero F."/>
            <person name="Putnam N.H."/>
            <person name="West C.M."/>
            <person name="Loomis W.F."/>
            <person name="Chisholm R.L."/>
            <person name="Shaulsky G."/>
            <person name="Strassmann J.E."/>
            <person name="Queller D.C."/>
            <person name="Kuspa A."/>
            <person name="Grigoriev I.V."/>
        </authorList>
    </citation>
    <scope>NUCLEOTIDE SEQUENCE [LARGE SCALE GENOMIC DNA]</scope>
    <source>
        <strain evidence="3">QSDP1</strain>
    </source>
</reference>
<evidence type="ECO:0000313" key="2">
    <source>
        <dbReference type="EMBL" id="EGC35028.1"/>
    </source>
</evidence>
<name>F0ZM06_DICPU</name>
<keyword evidence="1" id="KW-0677">Repeat</keyword>
<organism evidence="2 3">
    <name type="scientific">Dictyostelium purpureum</name>
    <name type="common">Slime mold</name>
    <dbReference type="NCBI Taxonomy" id="5786"/>
    <lineage>
        <taxon>Eukaryota</taxon>
        <taxon>Amoebozoa</taxon>
        <taxon>Evosea</taxon>
        <taxon>Eumycetozoa</taxon>
        <taxon>Dictyostelia</taxon>
        <taxon>Dictyosteliales</taxon>
        <taxon>Dictyosteliaceae</taxon>
        <taxon>Dictyostelium</taxon>
    </lineage>
</organism>
<dbReference type="AlphaFoldDB" id="F0ZM06"/>
<dbReference type="SUPFAM" id="SSF52058">
    <property type="entry name" value="L domain-like"/>
    <property type="match status" value="1"/>
</dbReference>
<dbReference type="PANTHER" id="PTHR32134:SF169">
    <property type="entry name" value="FNIP REPEAT-CONTAINING PROTEIN-RELATED"/>
    <property type="match status" value="1"/>
</dbReference>
<sequence>MSNVLEIFVDGTANGLSQLEALKNLAPNINILKFSDNPLSEDLNIENVIEGLVQEDTLVPGFKGDFGEDFKIPDQITEVYFELMSGLFSHNIFKNHPNLKVLDCGRNFGEQAIDSTTFPQSLEKLSFPVWGKFTQDCLPSGLKELSMESVPEGNLVTKEFFPAGLKKFIASGEFNQSLSILPRGIEYISLGYQFTTQILPGDIPSTCKYIDFTSEGRTNHSKTPLIPGSLPEGLKIVKFAQGFDQDLTDILPSTLVKLTIANEFTHQLKDLPQSIRILDFCFLKTLTQTFKAEDLPSSLKVFRLCHAQNITVEGFEVERNEFGTKQEDEEILNEKL</sequence>
<dbReference type="Pfam" id="PF05725">
    <property type="entry name" value="FNIP"/>
    <property type="match status" value="2"/>
</dbReference>
<dbReference type="PANTHER" id="PTHR32134">
    <property type="entry name" value="FNIP REPEAT-CONTAINING PROTEIN"/>
    <property type="match status" value="1"/>
</dbReference>
<dbReference type="InParanoid" id="F0ZM06"/>
<dbReference type="RefSeq" id="XP_003288456.1">
    <property type="nucleotide sequence ID" value="XM_003288408.1"/>
</dbReference>
<dbReference type="KEGG" id="dpp:DICPUDRAFT_152678"/>
<accession>F0ZM06</accession>
<evidence type="ECO:0000313" key="3">
    <source>
        <dbReference type="Proteomes" id="UP000001064"/>
    </source>
</evidence>